<protein>
    <recommendedName>
        <fullName evidence="6">Hydantoinase/oxoprolinase family protein</fullName>
    </recommendedName>
</protein>
<dbReference type="RefSeq" id="WP_344020797.1">
    <property type="nucleotide sequence ID" value="NZ_BAAAJK010000006.1"/>
</dbReference>
<accession>A0ABP4IEY1</accession>
<evidence type="ECO:0000259" key="3">
    <source>
        <dbReference type="Pfam" id="PF19278"/>
    </source>
</evidence>
<dbReference type="Pfam" id="PF19278">
    <property type="entry name" value="Hydant_A_C"/>
    <property type="match status" value="1"/>
</dbReference>
<reference evidence="5" key="1">
    <citation type="journal article" date="2019" name="Int. J. Syst. Evol. Microbiol.">
        <title>The Global Catalogue of Microorganisms (GCM) 10K type strain sequencing project: providing services to taxonomists for standard genome sequencing and annotation.</title>
        <authorList>
            <consortium name="The Broad Institute Genomics Platform"/>
            <consortium name="The Broad Institute Genome Sequencing Center for Infectious Disease"/>
            <person name="Wu L."/>
            <person name="Ma J."/>
        </authorList>
    </citation>
    <scope>NUCLEOTIDE SEQUENCE [LARGE SCALE GENOMIC DNA]</scope>
    <source>
        <strain evidence="5">JCM 11896</strain>
    </source>
</reference>
<dbReference type="InterPro" id="IPR043129">
    <property type="entry name" value="ATPase_NBD"/>
</dbReference>
<dbReference type="Pfam" id="PF05378">
    <property type="entry name" value="Hydant_A_N"/>
    <property type="match status" value="1"/>
</dbReference>
<feature type="domain" description="Acetophenone carboxylase-like C-terminal" evidence="3">
    <location>
        <begin position="511"/>
        <end position="690"/>
    </location>
</feature>
<evidence type="ECO:0000313" key="5">
    <source>
        <dbReference type="Proteomes" id="UP001501414"/>
    </source>
</evidence>
<dbReference type="InterPro" id="IPR008040">
    <property type="entry name" value="Hydant_A_N"/>
</dbReference>
<comment type="caution">
    <text evidence="4">The sequence shown here is derived from an EMBL/GenBank/DDBJ whole genome shotgun (WGS) entry which is preliminary data.</text>
</comment>
<dbReference type="EMBL" id="BAAAJK010000006">
    <property type="protein sequence ID" value="GAA1386426.1"/>
    <property type="molecule type" value="Genomic_DNA"/>
</dbReference>
<proteinExistence type="predicted"/>
<name>A0ABP4IEY1_9PSEU</name>
<evidence type="ECO:0000259" key="2">
    <source>
        <dbReference type="Pfam" id="PF05378"/>
    </source>
</evidence>
<evidence type="ECO:0000259" key="1">
    <source>
        <dbReference type="Pfam" id="PF01968"/>
    </source>
</evidence>
<dbReference type="InterPro" id="IPR049517">
    <property type="entry name" value="ACX-like_C"/>
</dbReference>
<dbReference type="PANTHER" id="PTHR11365:SF23">
    <property type="entry name" value="HYPOTHETICAL 5-OXOPROLINASE (EUROFUNG)-RELATED"/>
    <property type="match status" value="1"/>
</dbReference>
<dbReference type="SUPFAM" id="SSF53067">
    <property type="entry name" value="Actin-like ATPase domain"/>
    <property type="match status" value="1"/>
</dbReference>
<dbReference type="PANTHER" id="PTHR11365">
    <property type="entry name" value="5-OXOPROLINASE RELATED"/>
    <property type="match status" value="1"/>
</dbReference>
<organism evidence="4 5">
    <name type="scientific">Pseudonocardia kongjuensis</name>
    <dbReference type="NCBI Taxonomy" id="102227"/>
    <lineage>
        <taxon>Bacteria</taxon>
        <taxon>Bacillati</taxon>
        <taxon>Actinomycetota</taxon>
        <taxon>Actinomycetes</taxon>
        <taxon>Pseudonocardiales</taxon>
        <taxon>Pseudonocardiaceae</taxon>
        <taxon>Pseudonocardia</taxon>
    </lineage>
</organism>
<gene>
    <name evidence="4" type="ORF">GCM10009613_20370</name>
</gene>
<dbReference type="Pfam" id="PF01968">
    <property type="entry name" value="Hydantoinase_A"/>
    <property type="match status" value="1"/>
</dbReference>
<feature type="domain" description="Hydantoinase A/oxoprolinase" evidence="1">
    <location>
        <begin position="214"/>
        <end position="495"/>
    </location>
</feature>
<sequence>MSYVIGVDTGGTFTDALVMSDDGRLVTGKSSTTPSDLVQGLLASVEDGARNAGLELTELLGRTSLFRYSGTTAINALITRSGVPTAMITTRGFEDTLHIARAMSVWAGKTEEQARNAYAHRKPSPLIPKRRVRGVSGRIDRSGQEVVALDLAEVRRAADELVADGAESLAICFLWSVADPAHETAARDAVLADHPDLFVTTSHEVAPTVGEYERFVTAAINAYVGPRLSRFLAGFEAELRAHGFSGRLLVSQSDGGSVAFDRTQPVYTLQSGPAAGVLASKSEGALLGEPNVVTTDVGGTSFDVGLVADGDWVNAREPVVDSFHVGFPMVEVESIGAGGGSIAWVDEGGALNVGPRSAGAHPGPACYGNGGTEPTVTDAALLLGYLNPDNFLGGRMRLDLARAEAAVASVADRIGLDPVRTADGIFTIANTHMSSLVGRRVLARGYDPREFVLFSYGGAGPVHSGFYAAELGVKKVVVPARAGTFSSSGVATSALHRSARLTDFAPMPMPAAEVNRRFAELRAEVESALASDGIPPEARRIVFALDMRYGVQVHTVTLKLPAATFDDAEVEKACVAFDELYERLYGRGSGFVQAGRVVTAFIVEGYGDLPIPERAPSPARTGGSPDDACTGERPAWFDGGFVDTAVHDFGRLCAGDVLRGPTIVEAPTTTVVVPPAMTARVDEHRNIHLESGAGAPEES</sequence>
<keyword evidence="5" id="KW-1185">Reference proteome</keyword>
<dbReference type="InterPro" id="IPR045079">
    <property type="entry name" value="Oxoprolinase-like"/>
</dbReference>
<feature type="domain" description="Hydantoinase/oxoprolinase N-terminal" evidence="2">
    <location>
        <begin position="5"/>
        <end position="189"/>
    </location>
</feature>
<dbReference type="InterPro" id="IPR002821">
    <property type="entry name" value="Hydantoinase_A"/>
</dbReference>
<evidence type="ECO:0008006" key="6">
    <source>
        <dbReference type="Google" id="ProtNLM"/>
    </source>
</evidence>
<evidence type="ECO:0000313" key="4">
    <source>
        <dbReference type="EMBL" id="GAA1386426.1"/>
    </source>
</evidence>
<dbReference type="Proteomes" id="UP001501414">
    <property type="component" value="Unassembled WGS sequence"/>
</dbReference>